<proteinExistence type="predicted"/>
<evidence type="ECO:0000313" key="3">
    <source>
        <dbReference type="Proteomes" id="UP000515908"/>
    </source>
</evidence>
<dbReference type="EMBL" id="LR877161">
    <property type="protein sequence ID" value="CAD2220374.1"/>
    <property type="molecule type" value="Genomic_DNA"/>
</dbReference>
<evidence type="ECO:0000313" key="2">
    <source>
        <dbReference type="EMBL" id="CAD2220374.1"/>
    </source>
</evidence>
<organism evidence="2 3">
    <name type="scientific">Angomonas deanei</name>
    <dbReference type="NCBI Taxonomy" id="59799"/>
    <lineage>
        <taxon>Eukaryota</taxon>
        <taxon>Discoba</taxon>
        <taxon>Euglenozoa</taxon>
        <taxon>Kinetoplastea</taxon>
        <taxon>Metakinetoplastina</taxon>
        <taxon>Trypanosomatida</taxon>
        <taxon>Trypanosomatidae</taxon>
        <taxon>Strigomonadinae</taxon>
        <taxon>Angomonas</taxon>
    </lineage>
</organism>
<evidence type="ECO:0000256" key="1">
    <source>
        <dbReference type="SAM" id="MobiDB-lite"/>
    </source>
</evidence>
<dbReference type="Proteomes" id="UP000515908">
    <property type="component" value="Chromosome 17"/>
</dbReference>
<reference evidence="2 3" key="1">
    <citation type="submission" date="2020-08" db="EMBL/GenBank/DDBJ databases">
        <authorList>
            <person name="Newling K."/>
            <person name="Davey J."/>
            <person name="Forrester S."/>
        </authorList>
    </citation>
    <scope>NUCLEOTIDE SEQUENCE [LARGE SCALE GENOMIC DNA]</scope>
    <source>
        <strain evidence="3">Crithidia deanei Carvalho (ATCC PRA-265)</strain>
    </source>
</reference>
<dbReference type="AlphaFoldDB" id="A0A7G2CN50"/>
<accession>A0A7G2CN50</accession>
<feature type="compositionally biased region" description="Basic residues" evidence="1">
    <location>
        <begin position="364"/>
        <end position="378"/>
    </location>
</feature>
<protein>
    <submittedName>
        <fullName evidence="2">Uncharacterized protein</fullName>
    </submittedName>
</protein>
<gene>
    <name evidence="2" type="ORF">ADEAN_000789200</name>
</gene>
<name>A0A7G2CN50_9TRYP</name>
<feature type="region of interest" description="Disordered" evidence="1">
    <location>
        <begin position="350"/>
        <end position="378"/>
    </location>
</feature>
<keyword evidence="3" id="KW-1185">Reference proteome</keyword>
<sequence>MVLGGLDKLRWKRQKEKEEEGESQTDAAMLANYRAQWDEMDEVTKLKLVLKSTQGRRMTLSLQRSMDAYIEWKSNPNGTHNKEERGESLVEALKQRYHYKGLLHRPLPAGARRNLPDLVRPLRNGELLEKLIFSENPNEKDAPRWVRAAPYQATIRATMQATDGGWKQREQNSEWDRQVRKLFEGNDLAGYLAMKNRVGETNNGGGEGDLSDVRHKNTGEGIAPISVDDETIRLWENLRVDSPRHIYVRNMLFETHFRDREKHHRSPKEVESLARDFSAAYDTHLQKIREGVQEKYTTQEHNAHFVEEKVTAATDRYKRELIMNEMESLGQRLEDFMKCVPMLQQALSTMNGTEEASSGGGGIKVRKSANPPRKRGKG</sequence>
<dbReference type="VEuPathDB" id="TriTrypDB:ADEAN_000789200"/>